<keyword evidence="2 5" id="KW-0963">Cytoplasm</keyword>
<dbReference type="PANTHER" id="PTHR43420">
    <property type="entry name" value="ACETYLTRANSFERASE"/>
    <property type="match status" value="1"/>
</dbReference>
<dbReference type="AlphaFoldDB" id="A0A220MQQ5"/>
<evidence type="ECO:0000256" key="4">
    <source>
        <dbReference type="ARBA" id="ARBA00023315"/>
    </source>
</evidence>
<evidence type="ECO:0000256" key="5">
    <source>
        <dbReference type="RuleBase" id="RU363094"/>
    </source>
</evidence>
<reference evidence="7 8" key="1">
    <citation type="submission" date="2016-11" db="EMBL/GenBank/DDBJ databases">
        <authorList>
            <person name="Jaros S."/>
            <person name="Januszkiewicz K."/>
            <person name="Wedrychowicz H."/>
        </authorList>
    </citation>
    <scope>NUCLEOTIDE SEQUENCE [LARGE SCALE GENOMIC DNA]</scope>
    <source>
        <strain evidence="7 8">NF2</strain>
    </source>
</reference>
<dbReference type="PROSITE" id="PS51186">
    <property type="entry name" value="GNAT"/>
    <property type="match status" value="1"/>
</dbReference>
<protein>
    <recommendedName>
        <fullName evidence="5">[Ribosomal protein bS18]-alanine N-acetyltransferase</fullName>
        <ecNumber evidence="5">2.3.1.266</ecNumber>
    </recommendedName>
</protein>
<accession>A0A220MQQ5</accession>
<evidence type="ECO:0000313" key="7">
    <source>
        <dbReference type="EMBL" id="ASJ57039.1"/>
    </source>
</evidence>
<sequence length="151" mass="17372">MSQPIDLEYRYMTMQDVGAVAELERLAFTTPWPHDAFVNELMRNPNARYVVVVHQNRVIAYCGMWIVIDEAHITNIAVHPLYRGKKVGLALMIKMMGVAKMQGAHSMTLEVRPSNTVARNMYIKLGFKEHGRRKGYYSDNNEDAIIMWVTL</sequence>
<feature type="domain" description="N-acetyltransferase" evidence="6">
    <location>
        <begin position="7"/>
        <end position="151"/>
    </location>
</feature>
<dbReference type="CDD" id="cd04301">
    <property type="entry name" value="NAT_SF"/>
    <property type="match status" value="1"/>
</dbReference>
<dbReference type="EC" id="2.3.1.266" evidence="5"/>
<comment type="similarity">
    <text evidence="1 5">Belongs to the acetyltransferase family. RimI subfamily.</text>
</comment>
<dbReference type="Proteomes" id="UP000197781">
    <property type="component" value="Chromosome"/>
</dbReference>
<organism evidence="7 8">
    <name type="scientific">Brevibacillus formosus</name>
    <dbReference type="NCBI Taxonomy" id="54913"/>
    <lineage>
        <taxon>Bacteria</taxon>
        <taxon>Bacillati</taxon>
        <taxon>Bacillota</taxon>
        <taxon>Bacilli</taxon>
        <taxon>Bacillales</taxon>
        <taxon>Paenibacillaceae</taxon>
        <taxon>Brevibacillus</taxon>
    </lineage>
</organism>
<dbReference type="NCBIfam" id="TIGR01575">
    <property type="entry name" value="rimI"/>
    <property type="match status" value="1"/>
</dbReference>
<dbReference type="RefSeq" id="WP_088910508.1">
    <property type="nucleotide sequence ID" value="NZ_CP018145.1"/>
</dbReference>
<comment type="function">
    <text evidence="5">Acetylates the N-terminal alanine of ribosomal protein bS18.</text>
</comment>
<comment type="subcellular location">
    <subcellularLocation>
        <location evidence="5">Cytoplasm</location>
    </subcellularLocation>
</comment>
<evidence type="ECO:0000256" key="3">
    <source>
        <dbReference type="ARBA" id="ARBA00022679"/>
    </source>
</evidence>
<dbReference type="KEGG" id="bfm:BP422_28075"/>
<comment type="catalytic activity">
    <reaction evidence="5">
        <text>N-terminal L-alanyl-[ribosomal protein bS18] + acetyl-CoA = N-terminal N(alpha)-acetyl-L-alanyl-[ribosomal protein bS18] + CoA + H(+)</text>
        <dbReference type="Rhea" id="RHEA:43756"/>
        <dbReference type="Rhea" id="RHEA-COMP:10676"/>
        <dbReference type="Rhea" id="RHEA-COMP:10677"/>
        <dbReference type="ChEBI" id="CHEBI:15378"/>
        <dbReference type="ChEBI" id="CHEBI:57287"/>
        <dbReference type="ChEBI" id="CHEBI:57288"/>
        <dbReference type="ChEBI" id="CHEBI:64718"/>
        <dbReference type="ChEBI" id="CHEBI:83683"/>
        <dbReference type="EC" id="2.3.1.266"/>
    </reaction>
</comment>
<dbReference type="InterPro" id="IPR016181">
    <property type="entry name" value="Acyl_CoA_acyltransferase"/>
</dbReference>
<dbReference type="PANTHER" id="PTHR43420:SF44">
    <property type="entry name" value="ACETYLTRANSFERASE YPEA"/>
    <property type="match status" value="1"/>
</dbReference>
<evidence type="ECO:0000313" key="8">
    <source>
        <dbReference type="Proteomes" id="UP000197781"/>
    </source>
</evidence>
<dbReference type="Gene3D" id="3.40.630.30">
    <property type="match status" value="1"/>
</dbReference>
<dbReference type="Pfam" id="PF00583">
    <property type="entry name" value="Acetyltransf_1"/>
    <property type="match status" value="1"/>
</dbReference>
<dbReference type="InterPro" id="IPR006464">
    <property type="entry name" value="AcTrfase_RimI/Ard1"/>
</dbReference>
<evidence type="ECO:0000259" key="6">
    <source>
        <dbReference type="PROSITE" id="PS51186"/>
    </source>
</evidence>
<dbReference type="GO" id="GO:0005737">
    <property type="term" value="C:cytoplasm"/>
    <property type="evidence" value="ECO:0007669"/>
    <property type="project" value="UniProtKB-SubCell"/>
</dbReference>
<keyword evidence="3 7" id="KW-0808">Transferase</keyword>
<proteinExistence type="inferred from homology"/>
<dbReference type="SUPFAM" id="SSF55729">
    <property type="entry name" value="Acyl-CoA N-acyltransferases (Nat)"/>
    <property type="match status" value="1"/>
</dbReference>
<keyword evidence="4" id="KW-0012">Acyltransferase</keyword>
<evidence type="ECO:0000256" key="2">
    <source>
        <dbReference type="ARBA" id="ARBA00022490"/>
    </source>
</evidence>
<gene>
    <name evidence="7" type="ORF">BP422_28075</name>
</gene>
<dbReference type="EMBL" id="CP018145">
    <property type="protein sequence ID" value="ASJ57039.1"/>
    <property type="molecule type" value="Genomic_DNA"/>
</dbReference>
<dbReference type="InterPro" id="IPR000182">
    <property type="entry name" value="GNAT_dom"/>
</dbReference>
<dbReference type="GO" id="GO:0008999">
    <property type="term" value="F:protein-N-terminal-alanine acetyltransferase activity"/>
    <property type="evidence" value="ECO:0007669"/>
    <property type="project" value="UniProtKB-EC"/>
</dbReference>
<dbReference type="InterPro" id="IPR050680">
    <property type="entry name" value="YpeA/RimI_acetyltransf"/>
</dbReference>
<evidence type="ECO:0000256" key="1">
    <source>
        <dbReference type="ARBA" id="ARBA00005395"/>
    </source>
</evidence>
<name>A0A220MQQ5_9BACL</name>